<dbReference type="HOGENOM" id="CLU_029499_14_1_4"/>
<evidence type="ECO:0000259" key="6">
    <source>
        <dbReference type="Pfam" id="PF24894"/>
    </source>
</evidence>
<evidence type="ECO:0000313" key="7">
    <source>
        <dbReference type="EMBL" id="AAZ97128.1"/>
    </source>
</evidence>
<dbReference type="STRING" id="292415.Tbd_1175"/>
<proteinExistence type="inferred from homology"/>
<sequence length="408" mass="45396">MAGGEGSRLQPLTADRCKPAVPFGSRYRIVDFVLSNLTNSDIRSIYVLVQYRPQSLIEHVRKAWTVTSLFADQFLTVVPPQMTKTSTVFGGTADAVYQSLDLMNMHRPDLVAIFGADHIYRMDVRQMVRFHCEHDAEATVAALPVSLNQASSFGIIETDAQNRIIGFDEKPKAAKPMPDDPDHAYASMGNYLFNADVLREALEEAHRRGETDFGRHVLPRLAQSHGVYAYNFATNEVPGTKRYEEQAYWRDVGTLDTYFDAHLDVLGLEPRFDAFNPQWPIYSSHYQGPTARVLRAELDNVLLGAATIVTGAKIRNSILRREVVVEPGAEIEDSVIMDYVCIGAGAKLRRVIIDRHNVVPPGARIGYDHDADRAAGYHVTEGGVVVAPLGDVRFYAREASRHSGGYSE</sequence>
<evidence type="ECO:0000256" key="2">
    <source>
        <dbReference type="ARBA" id="ARBA00022679"/>
    </source>
</evidence>
<comment type="similarity">
    <text evidence="1">Belongs to the bacterial/plant glucose-1-phosphate adenylyltransferase family.</text>
</comment>
<dbReference type="PANTHER" id="PTHR43523">
    <property type="entry name" value="GLUCOSE-1-PHOSPHATE ADENYLYLTRANSFERASE-RELATED"/>
    <property type="match status" value="1"/>
</dbReference>
<dbReference type="Pfam" id="PF24894">
    <property type="entry name" value="Hexapep_GlmU"/>
    <property type="match status" value="1"/>
</dbReference>
<evidence type="ECO:0000256" key="3">
    <source>
        <dbReference type="ARBA" id="ARBA00022695"/>
    </source>
</evidence>
<gene>
    <name evidence="7" type="ordered locus">Tbd_1175</name>
</gene>
<name>Q3SJM6_THIDA</name>
<feature type="domain" description="Glucose-1-phosphate adenylyltransferase/Bifunctional protein GlmU-like C-terminal hexapeptide" evidence="6">
    <location>
        <begin position="296"/>
        <end position="386"/>
    </location>
</feature>
<dbReference type="InterPro" id="IPR011004">
    <property type="entry name" value="Trimer_LpxA-like_sf"/>
</dbReference>
<dbReference type="KEGG" id="tbd:Tbd_1175"/>
<dbReference type="AlphaFoldDB" id="Q3SJM6"/>
<dbReference type="GO" id="GO:0008878">
    <property type="term" value="F:glucose-1-phosphate adenylyltransferase activity"/>
    <property type="evidence" value="ECO:0007669"/>
    <property type="project" value="InterPro"/>
</dbReference>
<reference evidence="7 8" key="1">
    <citation type="journal article" date="2006" name="J. Bacteriol.">
        <title>The genome sequence of the obligately chemolithoautotrophic, facultatively anaerobic bacterium Thiobacillus denitrificans.</title>
        <authorList>
            <person name="Beller H.R."/>
            <person name="Chain P.S."/>
            <person name="Letain T.E."/>
            <person name="Chakicherla A."/>
            <person name="Larimer F.W."/>
            <person name="Richardson P.M."/>
            <person name="Coleman M.A."/>
            <person name="Wood A.P."/>
            <person name="Kelly D.P."/>
        </authorList>
    </citation>
    <scope>NUCLEOTIDE SEQUENCE [LARGE SCALE GENOMIC DNA]</scope>
    <source>
        <strain evidence="7 8">ATCC 25259</strain>
    </source>
</reference>
<dbReference type="eggNOG" id="COG0448">
    <property type="taxonomic scope" value="Bacteria"/>
</dbReference>
<protein>
    <submittedName>
        <fullName evidence="7">Glucose-1-phosphate adenylyltransferase</fullName>
    </submittedName>
</protein>
<keyword evidence="3 7" id="KW-0548">Nucleotidyltransferase</keyword>
<dbReference type="InterPro" id="IPR029044">
    <property type="entry name" value="Nucleotide-diphossugar_trans"/>
</dbReference>
<dbReference type="GO" id="GO:0005978">
    <property type="term" value="P:glycogen biosynthetic process"/>
    <property type="evidence" value="ECO:0007669"/>
    <property type="project" value="UniProtKB-KW"/>
</dbReference>
<dbReference type="InterPro" id="IPR056818">
    <property type="entry name" value="GlmU/GlgC-like_hexapep"/>
</dbReference>
<organism evidence="7 8">
    <name type="scientific">Thiobacillus denitrificans (strain ATCC 25259 / T1)</name>
    <dbReference type="NCBI Taxonomy" id="292415"/>
    <lineage>
        <taxon>Bacteria</taxon>
        <taxon>Pseudomonadati</taxon>
        <taxon>Pseudomonadota</taxon>
        <taxon>Betaproteobacteria</taxon>
        <taxon>Nitrosomonadales</taxon>
        <taxon>Thiobacillaceae</taxon>
        <taxon>Thiobacillus</taxon>
    </lineage>
</organism>
<accession>Q3SJM6</accession>
<dbReference type="Gene3D" id="2.160.10.10">
    <property type="entry name" value="Hexapeptide repeat proteins"/>
    <property type="match status" value="1"/>
</dbReference>
<evidence type="ECO:0000256" key="1">
    <source>
        <dbReference type="ARBA" id="ARBA00010443"/>
    </source>
</evidence>
<dbReference type="Pfam" id="PF00483">
    <property type="entry name" value="NTP_transferase"/>
    <property type="match status" value="1"/>
</dbReference>
<keyword evidence="2 7" id="KW-0808">Transferase</keyword>
<evidence type="ECO:0000313" key="8">
    <source>
        <dbReference type="Proteomes" id="UP000008291"/>
    </source>
</evidence>
<dbReference type="PANTHER" id="PTHR43523:SF2">
    <property type="entry name" value="GLUCOSE-1-PHOSPHATE ADENYLYLTRANSFERASE"/>
    <property type="match status" value="1"/>
</dbReference>
<dbReference type="SUPFAM" id="SSF53448">
    <property type="entry name" value="Nucleotide-diphospho-sugar transferases"/>
    <property type="match status" value="1"/>
</dbReference>
<dbReference type="CDD" id="cd04651">
    <property type="entry name" value="LbH_G1P_AT_C"/>
    <property type="match status" value="1"/>
</dbReference>
<dbReference type="CDD" id="cd02508">
    <property type="entry name" value="ADP_Glucose_PP"/>
    <property type="match status" value="1"/>
</dbReference>
<dbReference type="Proteomes" id="UP000008291">
    <property type="component" value="Chromosome"/>
</dbReference>
<keyword evidence="4" id="KW-0320">Glycogen biosynthesis</keyword>
<feature type="domain" description="Nucleotidyl transferase" evidence="5">
    <location>
        <begin position="1"/>
        <end position="265"/>
    </location>
</feature>
<dbReference type="Gene3D" id="3.90.550.10">
    <property type="entry name" value="Spore Coat Polysaccharide Biosynthesis Protein SpsA, Chain A"/>
    <property type="match status" value="1"/>
</dbReference>
<evidence type="ECO:0000259" key="5">
    <source>
        <dbReference type="Pfam" id="PF00483"/>
    </source>
</evidence>
<dbReference type="InterPro" id="IPR011831">
    <property type="entry name" value="ADP-Glc_PPase"/>
</dbReference>
<dbReference type="InterPro" id="IPR005835">
    <property type="entry name" value="NTP_transferase_dom"/>
</dbReference>
<evidence type="ECO:0000256" key="4">
    <source>
        <dbReference type="ARBA" id="ARBA00023056"/>
    </source>
</evidence>
<dbReference type="NCBIfam" id="NF002023">
    <property type="entry name" value="PRK00844.1"/>
    <property type="match status" value="1"/>
</dbReference>
<dbReference type="SUPFAM" id="SSF51161">
    <property type="entry name" value="Trimeric LpxA-like enzymes"/>
    <property type="match status" value="1"/>
</dbReference>
<keyword evidence="8" id="KW-1185">Reference proteome</keyword>
<dbReference type="EMBL" id="CP000116">
    <property type="protein sequence ID" value="AAZ97128.1"/>
    <property type="molecule type" value="Genomic_DNA"/>
</dbReference>